<proteinExistence type="predicted"/>
<reference evidence="1 2" key="1">
    <citation type="submission" date="2019-05" db="EMBL/GenBank/DDBJ databases">
        <title>Another draft genome of Portunus trituberculatus and its Hox gene families provides insights of decapod evolution.</title>
        <authorList>
            <person name="Jeong J.-H."/>
            <person name="Song I."/>
            <person name="Kim S."/>
            <person name="Choi T."/>
            <person name="Kim D."/>
            <person name="Ryu S."/>
            <person name="Kim W."/>
        </authorList>
    </citation>
    <scope>NUCLEOTIDE SEQUENCE [LARGE SCALE GENOMIC DNA]</scope>
    <source>
        <tissue evidence="1">Muscle</tissue>
    </source>
</reference>
<evidence type="ECO:0000313" key="1">
    <source>
        <dbReference type="EMBL" id="MPC53408.1"/>
    </source>
</evidence>
<accession>A0A5B7G8F7</accession>
<comment type="caution">
    <text evidence="1">The sequence shown here is derived from an EMBL/GenBank/DDBJ whole genome shotgun (WGS) entry which is preliminary data.</text>
</comment>
<organism evidence="1 2">
    <name type="scientific">Portunus trituberculatus</name>
    <name type="common">Swimming crab</name>
    <name type="synonym">Neptunus trituberculatus</name>
    <dbReference type="NCBI Taxonomy" id="210409"/>
    <lineage>
        <taxon>Eukaryota</taxon>
        <taxon>Metazoa</taxon>
        <taxon>Ecdysozoa</taxon>
        <taxon>Arthropoda</taxon>
        <taxon>Crustacea</taxon>
        <taxon>Multicrustacea</taxon>
        <taxon>Malacostraca</taxon>
        <taxon>Eumalacostraca</taxon>
        <taxon>Eucarida</taxon>
        <taxon>Decapoda</taxon>
        <taxon>Pleocyemata</taxon>
        <taxon>Brachyura</taxon>
        <taxon>Eubrachyura</taxon>
        <taxon>Portunoidea</taxon>
        <taxon>Portunidae</taxon>
        <taxon>Portuninae</taxon>
        <taxon>Portunus</taxon>
    </lineage>
</organism>
<name>A0A5B7G8F7_PORTR</name>
<keyword evidence="2" id="KW-1185">Reference proteome</keyword>
<evidence type="ECO:0000313" key="2">
    <source>
        <dbReference type="Proteomes" id="UP000324222"/>
    </source>
</evidence>
<dbReference type="AlphaFoldDB" id="A0A5B7G8F7"/>
<dbReference type="Proteomes" id="UP000324222">
    <property type="component" value="Unassembled WGS sequence"/>
</dbReference>
<dbReference type="EMBL" id="VSRR010011601">
    <property type="protein sequence ID" value="MPC53408.1"/>
    <property type="molecule type" value="Genomic_DNA"/>
</dbReference>
<sequence>MNGGSLSPAALIPAMTVVASLPEVAVTWEAFSPTGVAQFTPAGRGDQFTPVHAMYNNRLDIRH</sequence>
<protein>
    <submittedName>
        <fullName evidence="1">Uncharacterized protein</fullName>
    </submittedName>
</protein>
<gene>
    <name evidence="1" type="ORF">E2C01_047297</name>
</gene>